<feature type="transmembrane region" description="Helical" evidence="1">
    <location>
        <begin position="531"/>
        <end position="553"/>
    </location>
</feature>
<name>A0A080Z455_PHYNI</name>
<evidence type="ECO:0000313" key="3">
    <source>
        <dbReference type="Proteomes" id="UP000028582"/>
    </source>
</evidence>
<protein>
    <submittedName>
        <fullName evidence="2">Uncharacterized protein</fullName>
    </submittedName>
</protein>
<evidence type="ECO:0000313" key="2">
    <source>
        <dbReference type="EMBL" id="ETO61416.1"/>
    </source>
</evidence>
<accession>A0A080Z455</accession>
<organism evidence="2 3">
    <name type="scientific">Phytophthora nicotianae P1976</name>
    <dbReference type="NCBI Taxonomy" id="1317066"/>
    <lineage>
        <taxon>Eukaryota</taxon>
        <taxon>Sar</taxon>
        <taxon>Stramenopiles</taxon>
        <taxon>Oomycota</taxon>
        <taxon>Peronosporomycetes</taxon>
        <taxon>Peronosporales</taxon>
        <taxon>Peronosporaceae</taxon>
        <taxon>Phytophthora</taxon>
    </lineage>
</organism>
<keyword evidence="1" id="KW-1133">Transmembrane helix</keyword>
<keyword evidence="1" id="KW-0472">Membrane</keyword>
<sequence>MLAFGTAWNYSVFASTKADADSGRTAARVWSYKFDSTSIVWRAFGSFLAVPNFPQCFFYTSQCPNKTFGGNVAFKMIDSVVNTVAAVRNNSHEAPVGLTLRSESEYIDRFHQFLLPRWFTSINWRMSQALYYSPELLGKMQVNSICFPGQHNAQIPRFCHELWINFQRTAAPTDLKRRSVGLLYVHTMQRLLDVQTRFSNCSIDLTFLESQEDLQISRGGLSSVGYRRSDVSTIIRARDCNTSDSYDTCETVYVSDYRYEAGFLVSDVVEWYQLIATLRIVGQIYFILRGVGLLLSCYFGQDISKSDSNLLNWTRVRKAWCLFMRVPKQCVVYGSPFPVLCYALAHLLDASFMYEVFKSRYSTQDGILKIQLQSFISYAVVQMRTVWVYAFIWQLIVTLSTSSWSSRNNLKTCSGIIGVPAFFLSTLSSMTLAAQYRSTSFRSSNIVRVMELPSNLGRAWQAARYQYNFAHRGRGNLLFGGVLIDLKFLVCFVIAIVVIREIVLNYWSLKRKSAKLQTLHWFLLTPTPVPYSAGVMWPSASVCVYWLRIYFCIQSKQQQRLNKLKVEGNFPVRFQLPRYSRFDRVVVPIASSFHSRRPLTEERETLNTTRGWSVQKRVNSRRFIQHHLQCVHRRSDAVEATVAFMNIVFLSDPLVYLSILVDTSRSTELAYYQSRWRPQQAVLLPVDVVGEHNEYTSSLKLLRRVNASELTWSELVQCG</sequence>
<feature type="transmembrane region" description="Helical" evidence="1">
    <location>
        <begin position="375"/>
        <end position="396"/>
    </location>
</feature>
<feature type="transmembrane region" description="Helical" evidence="1">
    <location>
        <begin position="416"/>
        <end position="434"/>
    </location>
</feature>
<dbReference type="Proteomes" id="UP000028582">
    <property type="component" value="Unassembled WGS sequence"/>
</dbReference>
<comment type="caution">
    <text evidence="2">The sequence shown here is derived from an EMBL/GenBank/DDBJ whole genome shotgun (WGS) entry which is preliminary data.</text>
</comment>
<evidence type="ECO:0000256" key="1">
    <source>
        <dbReference type="SAM" id="Phobius"/>
    </source>
</evidence>
<gene>
    <name evidence="2" type="ORF">F444_20570</name>
</gene>
<dbReference type="EMBL" id="ANJA01003787">
    <property type="protein sequence ID" value="ETO61416.1"/>
    <property type="molecule type" value="Genomic_DNA"/>
</dbReference>
<dbReference type="OrthoDB" id="66163at2759"/>
<feature type="transmembrane region" description="Helical" evidence="1">
    <location>
        <begin position="477"/>
        <end position="499"/>
    </location>
</feature>
<keyword evidence="1" id="KW-0812">Transmembrane</keyword>
<proteinExistence type="predicted"/>
<reference evidence="2 3" key="1">
    <citation type="submission" date="2013-11" db="EMBL/GenBank/DDBJ databases">
        <title>The Genome Sequence of Phytophthora parasitica P1976.</title>
        <authorList>
            <consortium name="The Broad Institute Genomics Platform"/>
            <person name="Russ C."/>
            <person name="Tyler B."/>
            <person name="Panabieres F."/>
            <person name="Shan W."/>
            <person name="Tripathy S."/>
            <person name="Grunwald N."/>
            <person name="Machado M."/>
            <person name="Johnson C.S."/>
            <person name="Walker B."/>
            <person name="Young S."/>
            <person name="Zeng Q."/>
            <person name="Gargeya S."/>
            <person name="Fitzgerald M."/>
            <person name="Haas B."/>
            <person name="Abouelleil A."/>
            <person name="Allen A.W."/>
            <person name="Alvarado L."/>
            <person name="Arachchi H.M."/>
            <person name="Berlin A.M."/>
            <person name="Chapman S.B."/>
            <person name="Gainer-Dewar J."/>
            <person name="Goldberg J."/>
            <person name="Griggs A."/>
            <person name="Gujja S."/>
            <person name="Hansen M."/>
            <person name="Howarth C."/>
            <person name="Imamovic A."/>
            <person name="Ireland A."/>
            <person name="Larimer J."/>
            <person name="McCowan C."/>
            <person name="Murphy C."/>
            <person name="Pearson M."/>
            <person name="Poon T.W."/>
            <person name="Priest M."/>
            <person name="Roberts A."/>
            <person name="Saif S."/>
            <person name="Shea T."/>
            <person name="Sisk P."/>
            <person name="Sykes S."/>
            <person name="Wortman J."/>
            <person name="Nusbaum C."/>
            <person name="Birren B."/>
        </authorList>
    </citation>
    <scope>NUCLEOTIDE SEQUENCE [LARGE SCALE GENOMIC DNA]</scope>
    <source>
        <strain evidence="2 3">P1976</strain>
    </source>
</reference>
<dbReference type="AlphaFoldDB" id="A0A080Z455"/>
<feature type="transmembrane region" description="Helical" evidence="1">
    <location>
        <begin position="331"/>
        <end position="354"/>
    </location>
</feature>